<dbReference type="EMBL" id="JAOYFB010000040">
    <property type="protein sequence ID" value="KAK4035927.1"/>
    <property type="molecule type" value="Genomic_DNA"/>
</dbReference>
<accession>A0ABR0B377</accession>
<dbReference type="Proteomes" id="UP001234178">
    <property type="component" value="Unassembled WGS sequence"/>
</dbReference>
<sequence length="141" mass="15720">MSQDSSEEPKAKEAAISLVSVPVFLELQDSFLIAEHVPERCEFVGLAPESSQILEDHSKNPEETLMRSMIQATALQYSPKKSWVLEMPEIVHPRTMALLKLRRDTSRGDFTTARVYLRSSARVRGSPTTSPATGPIHQGTR</sequence>
<evidence type="ECO:0000313" key="3">
    <source>
        <dbReference type="Proteomes" id="UP001234178"/>
    </source>
</evidence>
<evidence type="ECO:0000313" key="2">
    <source>
        <dbReference type="EMBL" id="KAK4035927.1"/>
    </source>
</evidence>
<gene>
    <name evidence="2" type="ORF">OUZ56_028005</name>
</gene>
<proteinExistence type="predicted"/>
<comment type="caution">
    <text evidence="2">The sequence shown here is derived from an EMBL/GenBank/DDBJ whole genome shotgun (WGS) entry which is preliminary data.</text>
</comment>
<organism evidence="2 3">
    <name type="scientific">Daphnia magna</name>
    <dbReference type="NCBI Taxonomy" id="35525"/>
    <lineage>
        <taxon>Eukaryota</taxon>
        <taxon>Metazoa</taxon>
        <taxon>Ecdysozoa</taxon>
        <taxon>Arthropoda</taxon>
        <taxon>Crustacea</taxon>
        <taxon>Branchiopoda</taxon>
        <taxon>Diplostraca</taxon>
        <taxon>Cladocera</taxon>
        <taxon>Anomopoda</taxon>
        <taxon>Daphniidae</taxon>
        <taxon>Daphnia</taxon>
    </lineage>
</organism>
<protein>
    <submittedName>
        <fullName evidence="2">Uncharacterized protein</fullName>
    </submittedName>
</protein>
<feature type="region of interest" description="Disordered" evidence="1">
    <location>
        <begin position="121"/>
        <end position="141"/>
    </location>
</feature>
<keyword evidence="3" id="KW-1185">Reference proteome</keyword>
<name>A0ABR0B377_9CRUS</name>
<evidence type="ECO:0000256" key="1">
    <source>
        <dbReference type="SAM" id="MobiDB-lite"/>
    </source>
</evidence>
<reference evidence="2 3" key="1">
    <citation type="journal article" date="2023" name="Nucleic Acids Res.">
        <title>The hologenome of Daphnia magna reveals possible DNA methylation and microbiome-mediated evolution of the host genome.</title>
        <authorList>
            <person name="Chaturvedi A."/>
            <person name="Li X."/>
            <person name="Dhandapani V."/>
            <person name="Marshall H."/>
            <person name="Kissane S."/>
            <person name="Cuenca-Cambronero M."/>
            <person name="Asole G."/>
            <person name="Calvet F."/>
            <person name="Ruiz-Romero M."/>
            <person name="Marangio P."/>
            <person name="Guigo R."/>
            <person name="Rago D."/>
            <person name="Mirbahai L."/>
            <person name="Eastwood N."/>
            <person name="Colbourne J.K."/>
            <person name="Zhou J."/>
            <person name="Mallon E."/>
            <person name="Orsini L."/>
        </authorList>
    </citation>
    <scope>NUCLEOTIDE SEQUENCE [LARGE SCALE GENOMIC DNA]</scope>
    <source>
        <strain evidence="2">LRV0_1</strain>
    </source>
</reference>